<organism evidence="1 2">
    <name type="scientific">Candidatus Amesbacteria bacterium GW2011_GWA2_47_11</name>
    <dbReference type="NCBI Taxonomy" id="1618357"/>
    <lineage>
        <taxon>Bacteria</taxon>
        <taxon>Candidatus Amesiibacteriota</taxon>
    </lineage>
</organism>
<evidence type="ECO:0000313" key="2">
    <source>
        <dbReference type="Proteomes" id="UP000034607"/>
    </source>
</evidence>
<gene>
    <name evidence="1" type="ORF">UX78_C0019G0002</name>
</gene>
<sequence length="69" mass="7247">MVEIVVPGCPVVESGYECIRGCGGWHPISTEDLTAAVVKNEVDPDNLCGPLTIRVKKALALLAPQASSQ</sequence>
<dbReference type="AlphaFoldDB" id="A0A0G1RED0"/>
<comment type="caution">
    <text evidence="1">The sequence shown here is derived from an EMBL/GenBank/DDBJ whole genome shotgun (WGS) entry which is preliminary data.</text>
</comment>
<protein>
    <submittedName>
        <fullName evidence="1">Uncharacterized protein</fullName>
    </submittedName>
</protein>
<dbReference type="EMBL" id="LCNM01000019">
    <property type="protein sequence ID" value="KKU55496.1"/>
    <property type="molecule type" value="Genomic_DNA"/>
</dbReference>
<name>A0A0G1RED0_9BACT</name>
<accession>A0A0G1RED0</accession>
<reference evidence="1 2" key="1">
    <citation type="journal article" date="2015" name="Nature">
        <title>rRNA introns, odd ribosomes, and small enigmatic genomes across a large radiation of phyla.</title>
        <authorList>
            <person name="Brown C.T."/>
            <person name="Hug L.A."/>
            <person name="Thomas B.C."/>
            <person name="Sharon I."/>
            <person name="Castelle C.J."/>
            <person name="Singh A."/>
            <person name="Wilkins M.J."/>
            <person name="Williams K.H."/>
            <person name="Banfield J.F."/>
        </authorList>
    </citation>
    <scope>NUCLEOTIDE SEQUENCE [LARGE SCALE GENOMIC DNA]</scope>
</reference>
<evidence type="ECO:0000313" key="1">
    <source>
        <dbReference type="EMBL" id="KKU55496.1"/>
    </source>
</evidence>
<dbReference type="Proteomes" id="UP000034607">
    <property type="component" value="Unassembled WGS sequence"/>
</dbReference>
<proteinExistence type="predicted"/>